<dbReference type="GO" id="GO:0048038">
    <property type="term" value="F:quinone binding"/>
    <property type="evidence" value="ECO:0007669"/>
    <property type="project" value="InterPro"/>
</dbReference>
<keyword evidence="4 5" id="KW-0520">NAD</keyword>
<evidence type="ECO:0000256" key="2">
    <source>
        <dbReference type="ARBA" id="ARBA00022448"/>
    </source>
</evidence>
<dbReference type="Gene3D" id="1.10.645.10">
    <property type="entry name" value="Cytochrome-c3 Hydrogenase, chain B"/>
    <property type="match status" value="1"/>
</dbReference>
<dbReference type="GO" id="GO:0051287">
    <property type="term" value="F:NAD binding"/>
    <property type="evidence" value="ECO:0007669"/>
    <property type="project" value="InterPro"/>
</dbReference>
<feature type="domain" description="NADH-quinone oxidoreductase subunit D" evidence="6">
    <location>
        <begin position="120"/>
        <end position="376"/>
    </location>
</feature>
<evidence type="ECO:0000256" key="4">
    <source>
        <dbReference type="ARBA" id="ARBA00023027"/>
    </source>
</evidence>
<dbReference type="InterPro" id="IPR001135">
    <property type="entry name" value="NADH_Q_OxRdtase_suD"/>
</dbReference>
<evidence type="ECO:0000313" key="7">
    <source>
        <dbReference type="EMBL" id="QHQ98665.1"/>
    </source>
</evidence>
<proteinExistence type="evidence at transcript level"/>
<keyword evidence="3 5" id="KW-1278">Translocase</keyword>
<dbReference type="PROSITE" id="PS00535">
    <property type="entry name" value="COMPLEX1_49K"/>
    <property type="match status" value="1"/>
</dbReference>
<evidence type="ECO:0000259" key="6">
    <source>
        <dbReference type="Pfam" id="PF00346"/>
    </source>
</evidence>
<dbReference type="AlphaFoldDB" id="A0A6G5ZV18"/>
<keyword evidence="2 5" id="KW-0813">Transport</keyword>
<evidence type="ECO:0000256" key="5">
    <source>
        <dbReference type="RuleBase" id="RU003685"/>
    </source>
</evidence>
<dbReference type="PANTHER" id="PTHR11993:SF10">
    <property type="entry name" value="NADH DEHYDROGENASE [UBIQUINONE] IRON-SULFUR PROTEIN 2, MITOCHONDRIAL"/>
    <property type="match status" value="1"/>
</dbReference>
<organism evidence="7">
    <name type="scientific">Diplonema japonicum</name>
    <dbReference type="NCBI Taxonomy" id="2508216"/>
    <lineage>
        <taxon>Eukaryota</taxon>
        <taxon>Discoba</taxon>
        <taxon>Euglenozoa</taxon>
        <taxon>Diplonemea</taxon>
        <taxon>Diplonemidae</taxon>
        <taxon>Diplonema</taxon>
    </lineage>
</organism>
<comment type="similarity">
    <text evidence="1 5">Belongs to the complex I 49 kDa subunit family.</text>
</comment>
<protein>
    <submittedName>
        <fullName evidence="7">NADH dehydrogenase subunit 7</fullName>
    </submittedName>
</protein>
<dbReference type="PANTHER" id="PTHR11993">
    <property type="entry name" value="NADH-UBIQUINONE OXIDOREDUCTASE 49 KDA SUBUNIT"/>
    <property type="match status" value="1"/>
</dbReference>
<dbReference type="GO" id="GO:0006120">
    <property type="term" value="P:mitochondrial electron transport, NADH to ubiquinone"/>
    <property type="evidence" value="ECO:0007669"/>
    <property type="project" value="TreeGrafter"/>
</dbReference>
<dbReference type="EMBL" id="MN109078">
    <property type="protein sequence ID" value="QHQ98665.1"/>
    <property type="molecule type" value="mRNA"/>
</dbReference>
<evidence type="ECO:0000256" key="1">
    <source>
        <dbReference type="ARBA" id="ARBA00005769"/>
    </source>
</evidence>
<reference evidence="7" key="1">
    <citation type="journal article" date="2020" name="Nucleic Acids Res.">
        <title>Gene fragmentation and RNA editing without borders: eccentric mitochondrial genomes of diplonemids.</title>
        <authorList>
            <person name="Kaur B."/>
            <person name="Zahonova K."/>
            <person name="Valach M."/>
            <person name="Faktorova D."/>
            <person name="Prokopchuk G."/>
            <person name="Burger G."/>
            <person name="Lukes J."/>
        </authorList>
    </citation>
    <scope>NUCLEOTIDE SEQUENCE</scope>
</reference>
<dbReference type="InterPro" id="IPR014029">
    <property type="entry name" value="NADH_UbQ_OxRdtase_49kDa_CS"/>
</dbReference>
<dbReference type="InterPro" id="IPR022885">
    <property type="entry name" value="NDH1_su_D/H"/>
</dbReference>
<keyword evidence="7" id="KW-0496">Mitochondrion</keyword>
<dbReference type="Pfam" id="PF00346">
    <property type="entry name" value="Complex1_49kDa"/>
    <property type="match status" value="1"/>
</dbReference>
<dbReference type="InterPro" id="IPR029014">
    <property type="entry name" value="NiFe-Hase_large"/>
</dbReference>
<evidence type="ECO:0000256" key="3">
    <source>
        <dbReference type="ARBA" id="ARBA00022967"/>
    </source>
</evidence>
<geneLocation type="mitochondrion" evidence="7"/>
<dbReference type="GO" id="GO:0005739">
    <property type="term" value="C:mitochondrion"/>
    <property type="evidence" value="ECO:0007669"/>
    <property type="project" value="GOC"/>
</dbReference>
<sequence>MLHISGQTVQFGPAHPAAHGVLRCVLTMRGEYIISTNITLGLLHRGTEKLLEQRTVHQSIAYMDRMDYVSMMSNELAYVECAEQLLAVVVSTQDMLARALLTESTRMQNHLLNIACHAGDVGCLVALLWLFEDREVLYDIVCTWCGARMHASCIVPGGLRSATLAHSLHVLLECIHAMTMKMDSLVNAVALHRVWATRLTSIGVVATQGTSSSSSGVVLRSTGVSWDVRAVGHCTAYSVLQLCVVSGTQADSMDRVLMRILESIVSASLCSQLCTAALRTSVASAQAHRTSVSLHNVLSSFVGTGTLHGAALHSIESPKGELSVAMHWSHGTCWRTRVRPADIAHVLMLQQLSIGTSLSDMVMLVGTIDIVFGSVDL</sequence>
<name>A0A6G5ZV18_9EUGL</name>
<dbReference type="GO" id="GO:0016651">
    <property type="term" value="F:oxidoreductase activity, acting on NAD(P)H"/>
    <property type="evidence" value="ECO:0007669"/>
    <property type="project" value="InterPro"/>
</dbReference>
<dbReference type="SUPFAM" id="SSF56762">
    <property type="entry name" value="HydB/Nqo4-like"/>
    <property type="match status" value="1"/>
</dbReference>
<accession>A0A6G5ZV18</accession>